<evidence type="ECO:0000313" key="3">
    <source>
        <dbReference type="Proteomes" id="UP001159042"/>
    </source>
</evidence>
<dbReference type="EMBL" id="JANEYG010000036">
    <property type="protein sequence ID" value="KAJ8917003.1"/>
    <property type="molecule type" value="Genomic_DNA"/>
</dbReference>
<gene>
    <name evidence="2" type="ORF">NQ315_012920</name>
</gene>
<comment type="caution">
    <text evidence="2">The sequence shown here is derived from an EMBL/GenBank/DDBJ whole genome shotgun (WGS) entry which is preliminary data.</text>
</comment>
<reference evidence="2 3" key="1">
    <citation type="journal article" date="2023" name="Insect Mol. Biol.">
        <title>Genome sequencing provides insights into the evolution of gene families encoding plant cell wall-degrading enzymes in longhorned beetles.</title>
        <authorList>
            <person name="Shin N.R."/>
            <person name="Okamura Y."/>
            <person name="Kirsch R."/>
            <person name="Pauchet Y."/>
        </authorList>
    </citation>
    <scope>NUCLEOTIDE SEQUENCE [LARGE SCALE GENOMIC DNA]</scope>
    <source>
        <strain evidence="2">EAD_L_NR</strain>
    </source>
</reference>
<organism evidence="2 3">
    <name type="scientific">Exocentrus adspersus</name>
    <dbReference type="NCBI Taxonomy" id="1586481"/>
    <lineage>
        <taxon>Eukaryota</taxon>
        <taxon>Metazoa</taxon>
        <taxon>Ecdysozoa</taxon>
        <taxon>Arthropoda</taxon>
        <taxon>Hexapoda</taxon>
        <taxon>Insecta</taxon>
        <taxon>Pterygota</taxon>
        <taxon>Neoptera</taxon>
        <taxon>Endopterygota</taxon>
        <taxon>Coleoptera</taxon>
        <taxon>Polyphaga</taxon>
        <taxon>Cucujiformia</taxon>
        <taxon>Chrysomeloidea</taxon>
        <taxon>Cerambycidae</taxon>
        <taxon>Lamiinae</taxon>
        <taxon>Acanthocinini</taxon>
        <taxon>Exocentrus</taxon>
    </lineage>
</organism>
<dbReference type="Proteomes" id="UP001159042">
    <property type="component" value="Unassembled WGS sequence"/>
</dbReference>
<keyword evidence="3" id="KW-1185">Reference proteome</keyword>
<proteinExistence type="predicted"/>
<protein>
    <submittedName>
        <fullName evidence="2">Uncharacterized protein</fullName>
    </submittedName>
</protein>
<feature type="compositionally biased region" description="Basic and acidic residues" evidence="1">
    <location>
        <begin position="91"/>
        <end position="106"/>
    </location>
</feature>
<evidence type="ECO:0000313" key="2">
    <source>
        <dbReference type="EMBL" id="KAJ8917003.1"/>
    </source>
</evidence>
<feature type="region of interest" description="Disordered" evidence="1">
    <location>
        <begin position="78"/>
        <end position="106"/>
    </location>
</feature>
<name>A0AAV8VRW8_9CUCU</name>
<feature type="non-terminal residue" evidence="2">
    <location>
        <position position="1"/>
    </location>
</feature>
<sequence>SSDSPRTCILVKKHLNILPSTNFCFRDLVAVKIKGEGKAMPKDISKWHVSDEESCSDHRYINFIIGGLTCIQKTSEPAKDQLESIQNRPRHWSEGDNKDDKEQHRT</sequence>
<dbReference type="AlphaFoldDB" id="A0AAV8VRW8"/>
<accession>A0AAV8VRW8</accession>
<evidence type="ECO:0000256" key="1">
    <source>
        <dbReference type="SAM" id="MobiDB-lite"/>
    </source>
</evidence>